<feature type="compositionally biased region" description="Basic and acidic residues" evidence="6">
    <location>
        <begin position="1361"/>
        <end position="1372"/>
    </location>
</feature>
<dbReference type="EMBL" id="MU004230">
    <property type="protein sequence ID" value="KAF2675466.1"/>
    <property type="molecule type" value="Genomic_DNA"/>
</dbReference>
<evidence type="ECO:0000256" key="3">
    <source>
        <dbReference type="ARBA" id="ARBA00022776"/>
    </source>
</evidence>
<feature type="compositionally biased region" description="Basic and acidic residues" evidence="6">
    <location>
        <begin position="1320"/>
        <end position="1331"/>
    </location>
</feature>
<dbReference type="GO" id="GO:0006281">
    <property type="term" value="P:DNA repair"/>
    <property type="evidence" value="ECO:0007669"/>
    <property type="project" value="TreeGrafter"/>
</dbReference>
<comment type="subcellular location">
    <subcellularLocation>
        <location evidence="1">Nucleus</location>
    </subcellularLocation>
</comment>
<feature type="compositionally biased region" description="Acidic residues" evidence="6">
    <location>
        <begin position="1345"/>
        <end position="1360"/>
    </location>
</feature>
<proteinExistence type="predicted"/>
<evidence type="ECO:0000313" key="7">
    <source>
        <dbReference type="EMBL" id="KAF2675466.1"/>
    </source>
</evidence>
<dbReference type="Proteomes" id="UP000799302">
    <property type="component" value="Unassembled WGS sequence"/>
</dbReference>
<dbReference type="InterPro" id="IPR016024">
    <property type="entry name" value="ARM-type_fold"/>
</dbReference>
<dbReference type="GO" id="GO:0000785">
    <property type="term" value="C:chromatin"/>
    <property type="evidence" value="ECO:0007669"/>
    <property type="project" value="TreeGrafter"/>
</dbReference>
<dbReference type="CDD" id="cd19953">
    <property type="entry name" value="PDS5"/>
    <property type="match status" value="1"/>
</dbReference>
<dbReference type="SUPFAM" id="SSF48371">
    <property type="entry name" value="ARM repeat"/>
    <property type="match status" value="1"/>
</dbReference>
<reference evidence="7" key="1">
    <citation type="journal article" date="2020" name="Stud. Mycol.">
        <title>101 Dothideomycetes genomes: a test case for predicting lifestyles and emergence of pathogens.</title>
        <authorList>
            <person name="Haridas S."/>
            <person name="Albert R."/>
            <person name="Binder M."/>
            <person name="Bloem J."/>
            <person name="Labutti K."/>
            <person name="Salamov A."/>
            <person name="Andreopoulos B."/>
            <person name="Baker S."/>
            <person name="Barry K."/>
            <person name="Bills G."/>
            <person name="Bluhm B."/>
            <person name="Cannon C."/>
            <person name="Castanera R."/>
            <person name="Culley D."/>
            <person name="Daum C."/>
            <person name="Ezra D."/>
            <person name="Gonzalez J."/>
            <person name="Henrissat B."/>
            <person name="Kuo A."/>
            <person name="Liang C."/>
            <person name="Lipzen A."/>
            <person name="Lutzoni F."/>
            <person name="Magnuson J."/>
            <person name="Mondo S."/>
            <person name="Nolan M."/>
            <person name="Ohm R."/>
            <person name="Pangilinan J."/>
            <person name="Park H.-J."/>
            <person name="Ramirez L."/>
            <person name="Alfaro M."/>
            <person name="Sun H."/>
            <person name="Tritt A."/>
            <person name="Yoshinaga Y."/>
            <person name="Zwiers L.-H."/>
            <person name="Turgeon B."/>
            <person name="Goodwin S."/>
            <person name="Spatafora J."/>
            <person name="Crous P."/>
            <person name="Grigoriev I."/>
        </authorList>
    </citation>
    <scope>NUCLEOTIDE SEQUENCE</scope>
    <source>
        <strain evidence="7">CBS 115976</strain>
    </source>
</reference>
<dbReference type="InterPro" id="IPR011989">
    <property type="entry name" value="ARM-like"/>
</dbReference>
<feature type="region of interest" description="Disordered" evidence="6">
    <location>
        <begin position="1279"/>
        <end position="1385"/>
    </location>
</feature>
<keyword evidence="5" id="KW-0131">Cell cycle</keyword>
<organism evidence="7 8">
    <name type="scientific">Microthyrium microscopicum</name>
    <dbReference type="NCBI Taxonomy" id="703497"/>
    <lineage>
        <taxon>Eukaryota</taxon>
        <taxon>Fungi</taxon>
        <taxon>Dikarya</taxon>
        <taxon>Ascomycota</taxon>
        <taxon>Pezizomycotina</taxon>
        <taxon>Dothideomycetes</taxon>
        <taxon>Dothideomycetes incertae sedis</taxon>
        <taxon>Microthyriales</taxon>
        <taxon>Microthyriaceae</taxon>
        <taxon>Microthyrium</taxon>
    </lineage>
</organism>
<dbReference type="InterPro" id="IPR039776">
    <property type="entry name" value="Pds5"/>
</dbReference>
<dbReference type="GO" id="GO:0007064">
    <property type="term" value="P:mitotic sister chromatid cohesion"/>
    <property type="evidence" value="ECO:0007669"/>
    <property type="project" value="InterPro"/>
</dbReference>
<evidence type="ECO:0000313" key="8">
    <source>
        <dbReference type="Proteomes" id="UP000799302"/>
    </source>
</evidence>
<dbReference type="Gene3D" id="1.25.10.10">
    <property type="entry name" value="Leucine-rich Repeat Variant"/>
    <property type="match status" value="1"/>
</dbReference>
<evidence type="ECO:0000256" key="4">
    <source>
        <dbReference type="ARBA" id="ARBA00023242"/>
    </source>
</evidence>
<dbReference type="OrthoDB" id="200660at2759"/>
<protein>
    <submittedName>
        <fullName evidence="7">Putative sister chromatid cohesion and DNA repair protein</fullName>
    </submittedName>
</protein>
<dbReference type="Pfam" id="PF20168">
    <property type="entry name" value="PDS5"/>
    <property type="match status" value="1"/>
</dbReference>
<keyword evidence="3" id="KW-0498">Mitosis</keyword>
<evidence type="ECO:0000256" key="5">
    <source>
        <dbReference type="ARBA" id="ARBA00023306"/>
    </source>
</evidence>
<feature type="compositionally biased region" description="Basic and acidic residues" evidence="6">
    <location>
        <begin position="1295"/>
        <end position="1306"/>
    </location>
</feature>
<feature type="compositionally biased region" description="Acidic residues" evidence="6">
    <location>
        <begin position="311"/>
        <end position="326"/>
    </location>
</feature>
<name>A0A6A6UUM1_9PEZI</name>
<feature type="region of interest" description="Disordered" evidence="6">
    <location>
        <begin position="300"/>
        <end position="329"/>
    </location>
</feature>
<accession>A0A6A6UUM1</accession>
<feature type="region of interest" description="Disordered" evidence="6">
    <location>
        <begin position="1"/>
        <end position="28"/>
    </location>
</feature>
<dbReference type="GO" id="GO:0005634">
    <property type="term" value="C:nucleus"/>
    <property type="evidence" value="ECO:0007669"/>
    <property type="project" value="UniProtKB-SubCell"/>
</dbReference>
<dbReference type="PANTHER" id="PTHR12663:SF0">
    <property type="entry name" value="PRECOCIOUS DISSOCIATION OF SISTERS 5, ISOFORM A"/>
    <property type="match status" value="1"/>
</dbReference>
<evidence type="ECO:0000256" key="1">
    <source>
        <dbReference type="ARBA" id="ARBA00004123"/>
    </source>
</evidence>
<sequence>MAPTRRSRRIEAEEVPLPSSDAPEPDETEQIALKFNQPISWPAGRPIAEGELIKRLHAFYDELKEMDDGVDLETIRPKAKDLVAERLLKHKNKGVQAYTACCLVEILRIFAPDAPYTGKELKTLFAMIIEHIVPALANSSVPYHEQNLHVIRSLADIQSVLLLEDLPSASHLFRALFTAAFDVLSGPSKSGHEVTKSVAHALTEMLSVVIADTSNLPDEVIDIVLAQFLRADPRALSSGKPKKEQGQFDDKQATLNFRDAPAAYTMAQDICISNDDKMARYVLRYFSSVLLDTTIMTETSLRKPQRRKPDDLDDDDGAQGPTEEELKESKKAHMLLRELWRAAPTVLQEIIPQLEQELTTDNTPIRLMAVEAVGDMIAGIGAAGPPAAQPLDPVAYPSQSLDTDTSKSYHFLLTPSSSVAFPTKYHSTYEAFLARRNDKSSNIRAAWAKVVGRIISTSAGGVGLDSDEEDEMLKHFAVSLQDGEERVRHAAIEAIQEFSFQAIVLKLGKLGGAATPGTIMATLADRATDKKLQIRIDAIRLLANIWGVGAGAIAQGDEKVTEVLGAIPSRLFNACYTNDPEIHKAIDRALFDSLIPLSFPPTKPAVVNEVSQSKNGDTAFDGDLIRVERMLLLVKSLDEKAKLAFLSKQKQQPSQAKAMLIFINHCEAYNGGVIEAPEGKTEKDVENQLKRLIQMFAERLPESEKAASDLNKFAKQHNRRYYKLIGNCCSLESDWAKIRKSIKELSNKISESVSSTSLHSSMLDTLLTMLYRCSVLIYNPSNVPAIIHFSRTDEKGLGATAHEMLKELSKTQPEVFSNHVQELCKTLTSDAPTASKTHRANAIDDLKACAEFARKFSEKVPQDRKFFNALMSYVKFGLPLAAKYATRILLTTAQKKNMFATEIFKACAEGFEYGKPGFLSRLAALSQLVLHGTQFLDGEDINAINNIAINQVLTNPAATSKFDSEKDELWTNEPDDNIQAKGWALKMVVNHLRALPDDDAVKDSAGNIYKFLDLVISKEGQVSSKNPAPKSHASRLRLLAAQSLVKLAREQRFSDLVTPMLFNKLALTAQDPVHKVREGFVKKLIKYLGQSRLSQRFYTPLFLLAFEPEAVLKGSTEAWLRAQLRAYKRENTIVLQLIIPRLISLLAHHPDFDDQPETLSEMARYFIFYLKVISNQDNISLIFHLTQRVKNVGDGITPGSPNIYILSDLAQAVIQRWVERQNWSMTTWPDKINLPGGIFAMLENTKVSYDIANKMYVPAEVIEGLDELVAEGLRTKKSKRARLENGTSKSKKRNRDSTEAKKDGPVKKKKVAKTPKRKFKLDDSIMSSERRRSGRQTGSKSYVEVSDEDAEEAEAEDGAEEDSHMNGTEKDVLSIGSDSDEMDED</sequence>
<dbReference type="GO" id="GO:0051301">
    <property type="term" value="P:cell division"/>
    <property type="evidence" value="ECO:0007669"/>
    <property type="project" value="UniProtKB-KW"/>
</dbReference>
<dbReference type="PANTHER" id="PTHR12663">
    <property type="entry name" value="ANDROGEN INDUCED INHIBITOR OF PROLIFERATION AS3 / PDS5-RELATED"/>
    <property type="match status" value="1"/>
</dbReference>
<gene>
    <name evidence="7" type="ORF">BT63DRAFT_436355</name>
</gene>
<evidence type="ECO:0000256" key="6">
    <source>
        <dbReference type="SAM" id="MobiDB-lite"/>
    </source>
</evidence>
<keyword evidence="4" id="KW-0539">Nucleus</keyword>
<keyword evidence="2" id="KW-0132">Cell division</keyword>
<evidence type="ECO:0000256" key="2">
    <source>
        <dbReference type="ARBA" id="ARBA00022618"/>
    </source>
</evidence>
<keyword evidence="8" id="KW-1185">Reference proteome</keyword>
<feature type="compositionally biased region" description="Basic residues" evidence="6">
    <location>
        <begin position="1307"/>
        <end position="1319"/>
    </location>
</feature>